<name>A0A212D2N7_CEREH</name>
<proteinExistence type="predicted"/>
<evidence type="ECO:0000313" key="3">
    <source>
        <dbReference type="Proteomes" id="UP000242450"/>
    </source>
</evidence>
<protein>
    <submittedName>
        <fullName evidence="2">Uncharacterized protein</fullName>
    </submittedName>
</protein>
<gene>
    <name evidence="2" type="ORF">Celaphus_00003737</name>
</gene>
<keyword evidence="1" id="KW-1133">Transmembrane helix</keyword>
<accession>A0A212D2N7</accession>
<sequence length="53" mass="5991">MHSGVGGIPQIVAFTNMFYIIILGKSMSNISSIKSYKLFWQLTKNVQRLQSLT</sequence>
<dbReference type="Proteomes" id="UP000242450">
    <property type="component" value="Chromosome 9"/>
</dbReference>
<comment type="caution">
    <text evidence="2">The sequence shown here is derived from an EMBL/GenBank/DDBJ whole genome shotgun (WGS) entry which is preliminary data.</text>
</comment>
<evidence type="ECO:0000313" key="2">
    <source>
        <dbReference type="EMBL" id="OWK12518.1"/>
    </source>
</evidence>
<keyword evidence="3" id="KW-1185">Reference proteome</keyword>
<keyword evidence="1" id="KW-0472">Membrane</keyword>
<evidence type="ECO:0000256" key="1">
    <source>
        <dbReference type="SAM" id="Phobius"/>
    </source>
</evidence>
<keyword evidence="1" id="KW-0812">Transmembrane</keyword>
<reference evidence="2 3" key="1">
    <citation type="journal article" date="2018" name="Mol. Genet. Genomics">
        <title>The red deer Cervus elaphus genome CerEla1.0: sequencing, annotating, genes, and chromosomes.</title>
        <authorList>
            <person name="Bana N.A."/>
            <person name="Nyiri A."/>
            <person name="Nagy J."/>
            <person name="Frank K."/>
            <person name="Nagy T."/>
            <person name="Steger V."/>
            <person name="Schiller M."/>
            <person name="Lakatos P."/>
            <person name="Sugar L."/>
            <person name="Horn P."/>
            <person name="Barta E."/>
            <person name="Orosz L."/>
        </authorList>
    </citation>
    <scope>NUCLEOTIDE SEQUENCE [LARGE SCALE GENOMIC DNA]</scope>
    <source>
        <strain evidence="2">Hungarian</strain>
    </source>
</reference>
<dbReference type="EMBL" id="MKHE01000009">
    <property type="protein sequence ID" value="OWK12518.1"/>
    <property type="molecule type" value="Genomic_DNA"/>
</dbReference>
<feature type="transmembrane region" description="Helical" evidence="1">
    <location>
        <begin position="6"/>
        <end position="24"/>
    </location>
</feature>
<dbReference type="AlphaFoldDB" id="A0A212D2N7"/>
<organism evidence="2 3">
    <name type="scientific">Cervus elaphus hippelaphus</name>
    <name type="common">European red deer</name>
    <dbReference type="NCBI Taxonomy" id="46360"/>
    <lineage>
        <taxon>Eukaryota</taxon>
        <taxon>Metazoa</taxon>
        <taxon>Chordata</taxon>
        <taxon>Craniata</taxon>
        <taxon>Vertebrata</taxon>
        <taxon>Euteleostomi</taxon>
        <taxon>Mammalia</taxon>
        <taxon>Eutheria</taxon>
        <taxon>Laurasiatheria</taxon>
        <taxon>Artiodactyla</taxon>
        <taxon>Ruminantia</taxon>
        <taxon>Pecora</taxon>
        <taxon>Cervidae</taxon>
        <taxon>Cervinae</taxon>
        <taxon>Cervus</taxon>
    </lineage>
</organism>